<proteinExistence type="predicted"/>
<organism evidence="1 2">
    <name type="scientific">Gordonia hankookensis</name>
    <dbReference type="NCBI Taxonomy" id="589403"/>
    <lineage>
        <taxon>Bacteria</taxon>
        <taxon>Bacillati</taxon>
        <taxon>Actinomycetota</taxon>
        <taxon>Actinomycetes</taxon>
        <taxon>Mycobacteriales</taxon>
        <taxon>Gordoniaceae</taxon>
        <taxon>Gordonia</taxon>
    </lineage>
</organism>
<name>A0ABR7W9D9_9ACTN</name>
<evidence type="ECO:0008006" key="3">
    <source>
        <dbReference type="Google" id="ProtNLM"/>
    </source>
</evidence>
<keyword evidence="2" id="KW-1185">Reference proteome</keyword>
<dbReference type="EMBL" id="JACWMS010000001">
    <property type="protein sequence ID" value="MBD1319230.1"/>
    <property type="molecule type" value="Genomic_DNA"/>
</dbReference>
<accession>A0ABR7W9D9</accession>
<reference evidence="1 2" key="1">
    <citation type="submission" date="2020-09" db="EMBL/GenBank/DDBJ databases">
        <title>Novel species in genus Gordonia.</title>
        <authorList>
            <person name="Zhang G."/>
        </authorList>
    </citation>
    <scope>NUCLEOTIDE SEQUENCE [LARGE SCALE GENOMIC DNA]</scope>
    <source>
        <strain evidence="1 2">ON-33</strain>
    </source>
</reference>
<evidence type="ECO:0000313" key="2">
    <source>
        <dbReference type="Proteomes" id="UP000602395"/>
    </source>
</evidence>
<evidence type="ECO:0000313" key="1">
    <source>
        <dbReference type="EMBL" id="MBD1319230.1"/>
    </source>
</evidence>
<dbReference type="Proteomes" id="UP000602395">
    <property type="component" value="Unassembled WGS sequence"/>
</dbReference>
<sequence>MEYARPSSTISIGRPGLQVALAGDASARAFPIVVRRPTLRDAQRARSLLRAGVNDQANFVVALEVEAAIAPHPASARASADLDDHPAVADEPETIRYVGTPHGLVSLIRDIYVAEIADAVIIVPLDGSATTARVREQVLPVLDPARGRVA</sequence>
<comment type="caution">
    <text evidence="1">The sequence shown here is derived from an EMBL/GenBank/DDBJ whole genome shotgun (WGS) entry which is preliminary data.</text>
</comment>
<gene>
    <name evidence="1" type="ORF">IDF66_06505</name>
</gene>
<protein>
    <recommendedName>
        <fullName evidence="3">Luciferase-like domain-containing protein</fullName>
    </recommendedName>
</protein>